<reference evidence="1 2" key="1">
    <citation type="submission" date="2019-10" db="EMBL/GenBank/DDBJ databases">
        <title>Pseudomonas dajingensis sp. nov., isolated from the profound head ulcers of farmed Murray cod (Maccullochella peelii peelii).</title>
        <authorList>
            <person name="Liu Y."/>
        </authorList>
    </citation>
    <scope>NUCLEOTIDE SEQUENCE [LARGE SCALE GENOMIC DNA]</scope>
    <source>
        <strain evidence="1 2">MC042</strain>
    </source>
</reference>
<evidence type="ECO:0000313" key="2">
    <source>
        <dbReference type="Proteomes" id="UP000486534"/>
    </source>
</evidence>
<dbReference type="AlphaFoldDB" id="A0A7X1U2Y4"/>
<accession>A0A7X1U2Y4</accession>
<protein>
    <submittedName>
        <fullName evidence="1">Uncharacterized protein</fullName>
    </submittedName>
</protein>
<dbReference type="Proteomes" id="UP000486534">
    <property type="component" value="Unassembled WGS sequence"/>
</dbReference>
<dbReference type="RefSeq" id="WP_152896796.1">
    <property type="nucleotide sequence ID" value="NZ_WHUV01000001.1"/>
</dbReference>
<comment type="caution">
    <text evidence="1">The sequence shown here is derived from an EMBL/GenBank/DDBJ whole genome shotgun (WGS) entry which is preliminary data.</text>
</comment>
<evidence type="ECO:0000313" key="1">
    <source>
        <dbReference type="EMBL" id="MQA52634.1"/>
    </source>
</evidence>
<dbReference type="EMBL" id="WHUV01000001">
    <property type="protein sequence ID" value="MQA52634.1"/>
    <property type="molecule type" value="Genomic_DNA"/>
</dbReference>
<proteinExistence type="predicted"/>
<organism evidence="1 2">
    <name type="scientific">Pseudomonas piscis</name>
    <dbReference type="NCBI Taxonomy" id="2614538"/>
    <lineage>
        <taxon>Bacteria</taxon>
        <taxon>Pseudomonadati</taxon>
        <taxon>Pseudomonadota</taxon>
        <taxon>Gammaproteobacteria</taxon>
        <taxon>Pseudomonadales</taxon>
        <taxon>Pseudomonadaceae</taxon>
        <taxon>Pseudomonas</taxon>
    </lineage>
</organism>
<name>A0A7X1U2Y4_9PSED</name>
<sequence length="104" mass="11115">MEPIRVGTKFINHKGYGDSLHTFIEPAQNVSGAVIRTCSVNGGTLYCSSVKPTGYSLNATPAFFSNPLGAHTLPYEVLIPAGQGVWWAPVNSNSSAMLTYDLLP</sequence>
<gene>
    <name evidence="1" type="ORF">GDH07_04745</name>
</gene>